<dbReference type="EMBL" id="NIRJ01000001">
    <property type="protein sequence ID" value="PHH96447.1"/>
    <property type="molecule type" value="Genomic_DNA"/>
</dbReference>
<protein>
    <recommendedName>
        <fullName evidence="3">ATP-binding protein</fullName>
    </recommendedName>
</protein>
<dbReference type="InterPro" id="IPR036890">
    <property type="entry name" value="HATPase_C_sf"/>
</dbReference>
<accession>A0A2C6AT02</accession>
<sequence length="659" mass="78278">MGIYFKKGEIRMLADLLGSVNRIKINRNDGVFTIFEAVVNSIQSDSKNILVELKTEKDKQSSFEITDKKEKDVLTEVIITDDGYGFNDENFESFKKINSTHKLKLGGKGVGRLTWLKVFENIEIESTYKQDKKYFFRKIFFNLYDEVKEVELKELPFGDQKQIKTTIKFKKPKGDFLEKFPITAEDLGEKILYHCLSYLIEGVFEITIKDNKNEYRCKDEYRSRLENDIKKDTIKINKEEFDIIYIPIDKKKLSKHEISFTANKREVYRRGMSGELLKSSFEIDKKEKYILAFIRGNYLDNSVSEDRTRFFFPDEDGGLFLSEKEIINSVSNKIITIFDKSIEIIREKNKNKINIFLNENPYYRAVYKYNETIVDEINSRTTNDEIEEKFEKTVRQKLKEIKTNIKTLELNGNYQEKFEETIEKIDVLKQLDLAKYIVHRKIIIELFDKILEKKENDKNYYYEKDLHNLIFPMKKYGEEVDYNNHNLWLIDDRLSYHTFLSSDKPFNEFNENSTNKERADLVILNNLISFSDKEVEELHSNVIIVEFKRPGRDSLIEYDLNTQIYKYIEELLDSKIKTKNGKRIEIDKNAIFNVYIICELSSELVKTLRRANYKELLEGQGYYFYNDSYNTLIQVFSLNKVLRDVKLRNKIFFKQLGVL</sequence>
<gene>
    <name evidence="1" type="ORF">CA840_03280</name>
</gene>
<dbReference type="SUPFAM" id="SSF55874">
    <property type="entry name" value="ATPase domain of HSP90 chaperone/DNA topoisomerase II/histidine kinase"/>
    <property type="match status" value="1"/>
</dbReference>
<evidence type="ECO:0000313" key="1">
    <source>
        <dbReference type="EMBL" id="PHH96447.1"/>
    </source>
</evidence>
<name>A0A2C6AT02_FUSNP</name>
<organism evidence="1 2">
    <name type="scientific">Fusobacterium nucleatum subsp. polymorphum</name>
    <name type="common">Fusobacterium polymorphum</name>
    <dbReference type="NCBI Taxonomy" id="76857"/>
    <lineage>
        <taxon>Bacteria</taxon>
        <taxon>Fusobacteriati</taxon>
        <taxon>Fusobacteriota</taxon>
        <taxon>Fusobacteriia</taxon>
        <taxon>Fusobacteriales</taxon>
        <taxon>Fusobacteriaceae</taxon>
        <taxon>Fusobacterium</taxon>
    </lineage>
</organism>
<evidence type="ECO:0008006" key="3">
    <source>
        <dbReference type="Google" id="ProtNLM"/>
    </source>
</evidence>
<dbReference type="Proteomes" id="UP000225199">
    <property type="component" value="Unassembled WGS sequence"/>
</dbReference>
<comment type="caution">
    <text evidence="1">The sequence shown here is derived from an EMBL/GenBank/DDBJ whole genome shotgun (WGS) entry which is preliminary data.</text>
</comment>
<evidence type="ECO:0000313" key="2">
    <source>
        <dbReference type="Proteomes" id="UP000225199"/>
    </source>
</evidence>
<dbReference type="AlphaFoldDB" id="A0A2C6AT02"/>
<reference evidence="1 2" key="1">
    <citation type="submission" date="2017-06" db="EMBL/GenBank/DDBJ databases">
        <title>Draft genome sequence of Fusobacterium nucleatum subsp. polymorphum KCOM 1002 (=ChDC F175).</title>
        <authorList>
            <person name="Kook J.-K."/>
            <person name="Park S.-N."/>
            <person name="Lim Y.K."/>
            <person name="Roh H."/>
        </authorList>
    </citation>
    <scope>NUCLEOTIDE SEQUENCE [LARGE SCALE GENOMIC DNA]</scope>
    <source>
        <strain evidence="2">KCOM 1002 (ChDC F175)</strain>
    </source>
</reference>
<dbReference type="Gene3D" id="3.30.565.10">
    <property type="entry name" value="Histidine kinase-like ATPase, C-terminal domain"/>
    <property type="match status" value="1"/>
</dbReference>
<dbReference type="Pfam" id="PF13589">
    <property type="entry name" value="HATPase_c_3"/>
    <property type="match status" value="1"/>
</dbReference>
<proteinExistence type="predicted"/>